<evidence type="ECO:0000256" key="3">
    <source>
        <dbReference type="ARBA" id="ARBA00022837"/>
    </source>
</evidence>
<dbReference type="GO" id="GO:0005509">
    <property type="term" value="F:calcium ion binding"/>
    <property type="evidence" value="ECO:0007669"/>
    <property type="project" value="InterPro"/>
</dbReference>
<feature type="domain" description="EF-hand" evidence="5">
    <location>
        <begin position="34"/>
        <end position="47"/>
    </location>
</feature>
<organism evidence="6">
    <name type="scientific">Culicoides sonorensis</name>
    <name type="common">Biting midge</name>
    <dbReference type="NCBI Taxonomy" id="179676"/>
    <lineage>
        <taxon>Eukaryota</taxon>
        <taxon>Metazoa</taxon>
        <taxon>Ecdysozoa</taxon>
        <taxon>Arthropoda</taxon>
        <taxon>Hexapoda</taxon>
        <taxon>Insecta</taxon>
        <taxon>Pterygota</taxon>
        <taxon>Neoptera</taxon>
        <taxon>Endopterygota</taxon>
        <taxon>Diptera</taxon>
        <taxon>Nematocera</taxon>
        <taxon>Chironomoidea</taxon>
        <taxon>Ceratopogonidae</taxon>
        <taxon>Ceratopogoninae</taxon>
        <taxon>Culicoides</taxon>
        <taxon>Monoculicoides</taxon>
    </lineage>
</organism>
<dbReference type="InterPro" id="IPR018247">
    <property type="entry name" value="EF_Hand_1_Ca_BS"/>
</dbReference>
<name>A0A336M979_CULSO</name>
<evidence type="ECO:0000259" key="5">
    <source>
        <dbReference type="Pfam" id="PF13202"/>
    </source>
</evidence>
<proteinExistence type="predicted"/>
<gene>
    <name evidence="6" type="primary">CSON012817</name>
</gene>
<dbReference type="Pfam" id="PF13202">
    <property type="entry name" value="EF-hand_5"/>
    <property type="match status" value="3"/>
</dbReference>
<feature type="domain" description="EF-hand" evidence="5">
    <location>
        <begin position="85"/>
        <end position="100"/>
    </location>
</feature>
<dbReference type="SUPFAM" id="SSF47473">
    <property type="entry name" value="EF-hand"/>
    <property type="match status" value="1"/>
</dbReference>
<evidence type="ECO:0000256" key="2">
    <source>
        <dbReference type="ARBA" id="ARBA00022737"/>
    </source>
</evidence>
<keyword evidence="2" id="KW-0677">Repeat</keyword>
<dbReference type="InterPro" id="IPR052110">
    <property type="entry name" value="MCFD2-like"/>
</dbReference>
<dbReference type="AlphaFoldDB" id="A0A336M979"/>
<dbReference type="Gene3D" id="1.10.238.10">
    <property type="entry name" value="EF-hand"/>
    <property type="match status" value="3"/>
</dbReference>
<dbReference type="EMBL" id="UFQT01000622">
    <property type="protein sequence ID" value="SSX25851.1"/>
    <property type="molecule type" value="Genomic_DNA"/>
</dbReference>
<dbReference type="PANTHER" id="PTHR23104">
    <property type="entry name" value="MULTIPLE COAGULATION FACTOR DEFICIENCY PROTEIN 2 NEURAL STEM CELL DERIVED NEURONAL SURVIVAL PROTEIN"/>
    <property type="match status" value="1"/>
</dbReference>
<protein>
    <submittedName>
        <fullName evidence="6">CSON012817 protein</fullName>
    </submittedName>
</protein>
<dbReference type="InterPro" id="IPR002048">
    <property type="entry name" value="EF_hand_dom"/>
</dbReference>
<evidence type="ECO:0000256" key="1">
    <source>
        <dbReference type="ARBA" id="ARBA00022729"/>
    </source>
</evidence>
<dbReference type="PROSITE" id="PS00018">
    <property type="entry name" value="EF_HAND_1"/>
    <property type="match status" value="1"/>
</dbReference>
<keyword evidence="1" id="KW-0732">Signal</keyword>
<evidence type="ECO:0000313" key="6">
    <source>
        <dbReference type="EMBL" id="SSX25851.1"/>
    </source>
</evidence>
<sequence>MPFQGESNNIDESKRPVYTDEQLSASVDLVLKGMDTNFDGYISYKEYVDNADKCSHASSFSVKTDEKTPDSVKPYTDEELGRIADDVLRIMDKNNDGLIDYVEKILSSNDTEIVQEISRIFENSPQPSSEPGTDSTTNPPPPISYQTDEQLQQMIDPLLAIMDKNNDGYITWEEYVIFDGT</sequence>
<feature type="region of interest" description="Disordered" evidence="4">
    <location>
        <begin position="122"/>
        <end position="146"/>
    </location>
</feature>
<keyword evidence="3" id="KW-0106">Calcium</keyword>
<dbReference type="PANTHER" id="PTHR23104:SF17">
    <property type="entry name" value="EF-HAND DOMAIN-CONTAINING PROTEIN"/>
    <property type="match status" value="1"/>
</dbReference>
<accession>A0A336M979</accession>
<reference evidence="6" key="1">
    <citation type="submission" date="2018-07" db="EMBL/GenBank/DDBJ databases">
        <authorList>
            <person name="Quirk P.G."/>
            <person name="Krulwich T.A."/>
        </authorList>
    </citation>
    <scope>NUCLEOTIDE SEQUENCE</scope>
</reference>
<feature type="domain" description="EF-hand" evidence="5">
    <location>
        <begin position="158"/>
        <end position="175"/>
    </location>
</feature>
<dbReference type="VEuPathDB" id="VectorBase:CSON012817"/>
<evidence type="ECO:0000256" key="4">
    <source>
        <dbReference type="SAM" id="MobiDB-lite"/>
    </source>
</evidence>
<dbReference type="InterPro" id="IPR011992">
    <property type="entry name" value="EF-hand-dom_pair"/>
</dbReference>
<feature type="compositionally biased region" description="Polar residues" evidence="4">
    <location>
        <begin position="122"/>
        <end position="137"/>
    </location>
</feature>